<dbReference type="Gene3D" id="2.40.50.1070">
    <property type="match status" value="1"/>
</dbReference>
<sequence>MATLDVNPQRYQAQLAEKVQRLTDMFAPYQAPELEVFESPEQHYRMRAEFRVWHEGDEMYYIMFNQETREKYRVDQFPAASRLINDLMPLLIEAMQGNESLRRKLFQVDFLSTLSGEILVSLLYHRQLDEAWIENAKTLKQRLNDEGFNLNLIGRARKMKIVLDRDYVVEKLDVNGKPYLYQQVENSFTQPNGKVAEKMLAWAVDCTQESQGDLLELYCGNGNFSLALAQNFERVLATELAKPSVESAQYNIAANKIENVQIIRMSAEEFTEAMEGKREFRRLKDHGIDLNSYNCDTIFVDPPRAGMDIDTCKMVQGYERILYISCNPETLLENLEILSETHTITRFALFDQFPYTHHMEAGVMLERIK</sequence>
<evidence type="ECO:0000256" key="1">
    <source>
        <dbReference type="ARBA" id="ARBA00022603"/>
    </source>
</evidence>
<comment type="catalytic activity">
    <reaction evidence="5 7">
        <text>uridine(341) in tmRNA + S-adenosyl-L-methionine = 5-methyluridine(341) in tmRNA + S-adenosyl-L-homocysteine + H(+)</text>
        <dbReference type="Rhea" id="RHEA:43612"/>
        <dbReference type="Rhea" id="RHEA-COMP:10630"/>
        <dbReference type="Rhea" id="RHEA-COMP:10631"/>
        <dbReference type="ChEBI" id="CHEBI:15378"/>
        <dbReference type="ChEBI" id="CHEBI:57856"/>
        <dbReference type="ChEBI" id="CHEBI:59789"/>
        <dbReference type="ChEBI" id="CHEBI:65315"/>
        <dbReference type="ChEBI" id="CHEBI:74447"/>
    </reaction>
</comment>
<dbReference type="PANTHER" id="PTHR47790">
    <property type="entry name" value="TRNA/TMRNA (URACIL-C(5))-METHYLTRANSFERASE"/>
    <property type="match status" value="1"/>
</dbReference>
<dbReference type="EMBL" id="CP065217">
    <property type="protein sequence ID" value="QPL53485.1"/>
    <property type="molecule type" value="Genomic_DNA"/>
</dbReference>
<dbReference type="GO" id="GO:0030697">
    <property type="term" value="F:tRNA (uracil(54)-C5)-methyltransferase activity, S-adenosyl methionine-dependent"/>
    <property type="evidence" value="ECO:0007669"/>
    <property type="project" value="UniProtKB-UniRule"/>
</dbReference>
<reference evidence="10 11" key="1">
    <citation type="submission" date="2020-11" db="EMBL/GenBank/DDBJ databases">
        <title>Complete and Circularized Genome Assembly of a human isolate of Vibrio navarrensis biotype pommerensis with MiSeq and MinION Sequence Data.</title>
        <authorList>
            <person name="Schwartz K."/>
            <person name="Borowiak M."/>
            <person name="Deneke C."/>
            <person name="Balau V."/>
            <person name="Metelmann C."/>
            <person name="Strauch E."/>
        </authorList>
    </citation>
    <scope>NUCLEOTIDE SEQUENCE [LARGE SCALE GENOMIC DNA]</scope>
    <source>
        <strain evidence="10 11">20-VB00237</strain>
    </source>
</reference>
<feature type="active site" description="Nucleophile" evidence="7 8">
    <location>
        <position position="326"/>
    </location>
</feature>
<gene>
    <name evidence="7 10" type="primary">trmA</name>
    <name evidence="10" type="ORF">I3X05_16340</name>
</gene>
<feature type="binding site" evidence="7 8">
    <location>
        <position position="301"/>
    </location>
    <ligand>
        <name>S-adenosyl-L-methionine</name>
        <dbReference type="ChEBI" id="CHEBI:59789"/>
    </ligand>
</feature>
<dbReference type="HAMAP" id="MF_01011">
    <property type="entry name" value="RNA_methyltr_TrmA"/>
    <property type="match status" value="1"/>
</dbReference>
<evidence type="ECO:0000256" key="6">
    <source>
        <dbReference type="ARBA" id="ARBA00052788"/>
    </source>
</evidence>
<protein>
    <recommendedName>
        <fullName evidence="7">tRNA/tmRNA (uracil-C(5))-methyltransferase</fullName>
        <ecNumber evidence="7">2.1.1.35</ecNumber>
    </recommendedName>
    <alternativeName>
        <fullName evidence="7">tRNA (uracil(54)-C(5))-methyltransferase</fullName>
    </alternativeName>
    <alternativeName>
        <fullName evidence="7">tRNA(m5U54)-methyltransferase</fullName>
        <shortName evidence="7">RUMT</shortName>
    </alternativeName>
    <alternativeName>
        <fullName evidence="7">tmRNA (uracil(341)-C(5))-methyltransferase</fullName>
    </alternativeName>
</protein>
<evidence type="ECO:0000256" key="9">
    <source>
        <dbReference type="PROSITE-ProRule" id="PRU10015"/>
    </source>
</evidence>
<dbReference type="PROSITE" id="PS01231">
    <property type="entry name" value="TRMA_2"/>
    <property type="match status" value="1"/>
</dbReference>
<name>A0AAJ4LU60_9VIBR</name>
<dbReference type="InterPro" id="IPR010280">
    <property type="entry name" value="U5_MeTrfase_fam"/>
</dbReference>
<feature type="binding site" evidence="7">
    <location>
        <position position="223"/>
    </location>
    <ligand>
        <name>S-adenosyl-L-methionine</name>
        <dbReference type="ChEBI" id="CHEBI:59789"/>
    </ligand>
</feature>
<proteinExistence type="inferred from homology"/>
<evidence type="ECO:0000256" key="3">
    <source>
        <dbReference type="ARBA" id="ARBA00022691"/>
    </source>
</evidence>
<evidence type="ECO:0000256" key="2">
    <source>
        <dbReference type="ARBA" id="ARBA00022679"/>
    </source>
</evidence>
<organism evidence="10 11">
    <name type="scientific">Vibrio navarrensis</name>
    <dbReference type="NCBI Taxonomy" id="29495"/>
    <lineage>
        <taxon>Bacteria</taxon>
        <taxon>Pseudomonadati</taxon>
        <taxon>Pseudomonadota</taxon>
        <taxon>Gammaproteobacteria</taxon>
        <taxon>Vibrionales</taxon>
        <taxon>Vibrionaceae</taxon>
        <taxon>Vibrio</taxon>
    </lineage>
</organism>
<keyword evidence="4 7" id="KW-0819">tRNA processing</keyword>
<dbReference type="InterPro" id="IPR030390">
    <property type="entry name" value="MeTrfase_TrmA_AS"/>
</dbReference>
<comment type="similarity">
    <text evidence="7">Belongs to the class I-like SAM-binding methyltransferase superfamily. RNA M5U methyltransferase family. TrmA subfamily.</text>
</comment>
<dbReference type="Pfam" id="PF05958">
    <property type="entry name" value="tRNA_U5-meth_tr"/>
    <property type="match status" value="1"/>
</dbReference>
<feature type="binding site" evidence="7 8">
    <location>
        <position position="239"/>
    </location>
    <ligand>
        <name>S-adenosyl-L-methionine</name>
        <dbReference type="ChEBI" id="CHEBI:59789"/>
    </ligand>
</feature>
<evidence type="ECO:0000313" key="10">
    <source>
        <dbReference type="EMBL" id="QPL53485.1"/>
    </source>
</evidence>
<evidence type="ECO:0000256" key="5">
    <source>
        <dbReference type="ARBA" id="ARBA00051255"/>
    </source>
</evidence>
<dbReference type="Gene3D" id="3.40.50.150">
    <property type="entry name" value="Vaccinia Virus protein VP39"/>
    <property type="match status" value="1"/>
</dbReference>
<dbReference type="InterPro" id="IPR011869">
    <property type="entry name" value="TrmA_MeTrfase"/>
</dbReference>
<dbReference type="EC" id="2.1.1.35" evidence="7"/>
<dbReference type="GO" id="GO:0030488">
    <property type="term" value="P:tRNA methylation"/>
    <property type="evidence" value="ECO:0007669"/>
    <property type="project" value="UniProtKB-UniRule"/>
</dbReference>
<dbReference type="InterPro" id="IPR030391">
    <property type="entry name" value="MeTrfase_TrmA_CS"/>
</dbReference>
<evidence type="ECO:0000256" key="8">
    <source>
        <dbReference type="PROSITE-ProRule" id="PRU01024"/>
    </source>
</evidence>
<feature type="active site" evidence="9">
    <location>
        <position position="326"/>
    </location>
</feature>
<dbReference type="InterPro" id="IPR029063">
    <property type="entry name" value="SAM-dependent_MTases_sf"/>
</dbReference>
<dbReference type="GO" id="GO:0019843">
    <property type="term" value="F:rRNA binding"/>
    <property type="evidence" value="ECO:0007669"/>
    <property type="project" value="TreeGrafter"/>
</dbReference>
<dbReference type="PROSITE" id="PS01230">
    <property type="entry name" value="TRMA_1"/>
    <property type="match status" value="1"/>
</dbReference>
<dbReference type="CDD" id="cd02440">
    <property type="entry name" value="AdoMet_MTases"/>
    <property type="match status" value="1"/>
</dbReference>
<dbReference type="FunFam" id="2.40.50.1070:FF:000001">
    <property type="entry name" value="tRNA/tmRNA (uracil-C(5))-methyltransferase"/>
    <property type="match status" value="1"/>
</dbReference>
<feature type="active site" description="Proton acceptor" evidence="7">
    <location>
        <position position="360"/>
    </location>
</feature>
<comment type="function">
    <text evidence="7">Dual-specificity methyltransferase that catalyzes the formation of 5-methyluridine at position 54 (m5U54) in all tRNAs, and that of position 341 (m5U341) in tmRNA (transfer-mRNA).</text>
</comment>
<evidence type="ECO:0000256" key="4">
    <source>
        <dbReference type="ARBA" id="ARBA00022694"/>
    </source>
</evidence>
<comment type="catalytic activity">
    <reaction evidence="6 7">
        <text>uridine(54) in tRNA + S-adenosyl-L-methionine = 5-methyluridine(54) in tRNA + S-adenosyl-L-homocysteine + H(+)</text>
        <dbReference type="Rhea" id="RHEA:42712"/>
        <dbReference type="Rhea" id="RHEA-COMP:10167"/>
        <dbReference type="Rhea" id="RHEA-COMP:10193"/>
        <dbReference type="ChEBI" id="CHEBI:15378"/>
        <dbReference type="ChEBI" id="CHEBI:57856"/>
        <dbReference type="ChEBI" id="CHEBI:59789"/>
        <dbReference type="ChEBI" id="CHEBI:65315"/>
        <dbReference type="ChEBI" id="CHEBI:74447"/>
        <dbReference type="EC" id="2.1.1.35"/>
    </reaction>
</comment>
<dbReference type="GO" id="GO:0000049">
    <property type="term" value="F:tRNA binding"/>
    <property type="evidence" value="ECO:0007669"/>
    <property type="project" value="TreeGrafter"/>
</dbReference>
<dbReference type="FunFam" id="3.40.50.150:FF:000012">
    <property type="entry name" value="tRNA/tmRNA (uracil-C(5))-methyltransferase"/>
    <property type="match status" value="1"/>
</dbReference>
<dbReference type="AlphaFoldDB" id="A0AAJ4LU60"/>
<evidence type="ECO:0000256" key="7">
    <source>
        <dbReference type="HAMAP-Rule" id="MF_01011"/>
    </source>
</evidence>
<keyword evidence="3 7" id="KW-0949">S-adenosyl-L-methionine</keyword>
<keyword evidence="2 7" id="KW-0808">Transferase</keyword>
<feature type="binding site" evidence="7 8">
    <location>
        <position position="218"/>
    </location>
    <ligand>
        <name>S-adenosyl-L-methionine</name>
        <dbReference type="ChEBI" id="CHEBI:59789"/>
    </ligand>
</feature>
<dbReference type="PANTHER" id="PTHR47790:SF2">
    <property type="entry name" value="TRNA_TMRNA (URACIL-C(5))-METHYLTRANSFERASE"/>
    <property type="match status" value="1"/>
</dbReference>
<dbReference type="NCBIfam" id="TIGR02143">
    <property type="entry name" value="trmA_only"/>
    <property type="match status" value="1"/>
</dbReference>
<evidence type="ECO:0000313" key="11">
    <source>
        <dbReference type="Proteomes" id="UP000594435"/>
    </source>
</evidence>
<dbReference type="RefSeq" id="WP_193167941.1">
    <property type="nucleotide sequence ID" value="NZ_CP065217.1"/>
</dbReference>
<dbReference type="SUPFAM" id="SSF53335">
    <property type="entry name" value="S-adenosyl-L-methionine-dependent methyltransferases"/>
    <property type="match status" value="1"/>
</dbReference>
<accession>A0AAJ4LU60</accession>
<dbReference type="Proteomes" id="UP000594435">
    <property type="component" value="Chromosome 1"/>
</dbReference>
<keyword evidence="1 7" id="KW-0489">Methyltransferase</keyword>
<dbReference type="GO" id="GO:0005829">
    <property type="term" value="C:cytosol"/>
    <property type="evidence" value="ECO:0007669"/>
    <property type="project" value="TreeGrafter"/>
</dbReference>
<dbReference type="PROSITE" id="PS51687">
    <property type="entry name" value="SAM_MT_RNA_M5U"/>
    <property type="match status" value="1"/>
</dbReference>
<feature type="binding site" evidence="7 8">
    <location>
        <position position="190"/>
    </location>
    <ligand>
        <name>S-adenosyl-L-methionine</name>
        <dbReference type="ChEBI" id="CHEBI:59789"/>
    </ligand>
</feature>